<dbReference type="Proteomes" id="UP001295444">
    <property type="component" value="Chromosome 01"/>
</dbReference>
<reference evidence="2" key="1">
    <citation type="submission" date="2022-03" db="EMBL/GenBank/DDBJ databases">
        <authorList>
            <person name="Alioto T."/>
            <person name="Alioto T."/>
            <person name="Gomez Garrido J."/>
        </authorList>
    </citation>
    <scope>NUCLEOTIDE SEQUENCE</scope>
</reference>
<feature type="region of interest" description="Disordered" evidence="1">
    <location>
        <begin position="1"/>
        <end position="56"/>
    </location>
</feature>
<accession>A0AAD1VMB0</accession>
<gene>
    <name evidence="2" type="ORF">PECUL_23A003272</name>
</gene>
<evidence type="ECO:0000313" key="3">
    <source>
        <dbReference type="Proteomes" id="UP001295444"/>
    </source>
</evidence>
<evidence type="ECO:0000313" key="2">
    <source>
        <dbReference type="EMBL" id="CAH2220581.1"/>
    </source>
</evidence>
<sequence length="123" mass="13807">VAPTKQLKLTNPVRATKKDRQPQIQDSDGADAQSPISEGTPDSDSTLPSQEETPLAERSLCTMLQELRATWQADFKQLSADLRKYIAELGRRTSNLENKTEEFCEAHNEVVERLQNIEDDHAA</sequence>
<dbReference type="EMBL" id="OW240912">
    <property type="protein sequence ID" value="CAH2220581.1"/>
    <property type="molecule type" value="Genomic_DNA"/>
</dbReference>
<evidence type="ECO:0000256" key="1">
    <source>
        <dbReference type="SAM" id="MobiDB-lite"/>
    </source>
</evidence>
<proteinExistence type="predicted"/>
<dbReference type="AlphaFoldDB" id="A0AAD1VMB0"/>
<keyword evidence="3" id="KW-1185">Reference proteome</keyword>
<organism evidence="2 3">
    <name type="scientific">Pelobates cultripes</name>
    <name type="common">Western spadefoot toad</name>
    <dbReference type="NCBI Taxonomy" id="61616"/>
    <lineage>
        <taxon>Eukaryota</taxon>
        <taxon>Metazoa</taxon>
        <taxon>Chordata</taxon>
        <taxon>Craniata</taxon>
        <taxon>Vertebrata</taxon>
        <taxon>Euteleostomi</taxon>
        <taxon>Amphibia</taxon>
        <taxon>Batrachia</taxon>
        <taxon>Anura</taxon>
        <taxon>Pelobatoidea</taxon>
        <taxon>Pelobatidae</taxon>
        <taxon>Pelobates</taxon>
    </lineage>
</organism>
<protein>
    <submittedName>
        <fullName evidence="2">Uncharacterized protein</fullName>
    </submittedName>
</protein>
<feature type="non-terminal residue" evidence="2">
    <location>
        <position position="1"/>
    </location>
</feature>
<name>A0AAD1VMB0_PELCU</name>
<feature type="compositionally biased region" description="Polar residues" evidence="1">
    <location>
        <begin position="34"/>
        <end position="52"/>
    </location>
</feature>